<dbReference type="KEGG" id="aaf:AURANDRAFT_1822"/>
<gene>
    <name evidence="7" type="ORF">AURANDRAFT_1822</name>
</gene>
<comment type="subcellular location">
    <subcellularLocation>
        <location evidence="1">Membrane</location>
        <topology evidence="1">Multi-pass membrane protein</topology>
    </subcellularLocation>
</comment>
<dbReference type="GO" id="GO:0015086">
    <property type="term" value="F:cadmium ion transmembrane transporter activity"/>
    <property type="evidence" value="ECO:0007669"/>
    <property type="project" value="TreeGrafter"/>
</dbReference>
<keyword evidence="3 6" id="KW-0812">Transmembrane</keyword>
<dbReference type="GO" id="GO:0005886">
    <property type="term" value="C:plasma membrane"/>
    <property type="evidence" value="ECO:0007669"/>
    <property type="project" value="TreeGrafter"/>
</dbReference>
<keyword evidence="8" id="KW-1185">Reference proteome</keyword>
<evidence type="ECO:0000256" key="6">
    <source>
        <dbReference type="SAM" id="Phobius"/>
    </source>
</evidence>
<feature type="transmembrane region" description="Helical" evidence="6">
    <location>
        <begin position="324"/>
        <end position="342"/>
    </location>
</feature>
<evidence type="ECO:0000256" key="1">
    <source>
        <dbReference type="ARBA" id="ARBA00004141"/>
    </source>
</evidence>
<evidence type="ECO:0000313" key="8">
    <source>
        <dbReference type="Proteomes" id="UP000002729"/>
    </source>
</evidence>
<accession>F0YB91</accession>
<evidence type="ECO:0000256" key="4">
    <source>
        <dbReference type="ARBA" id="ARBA00022989"/>
    </source>
</evidence>
<dbReference type="PANTHER" id="PTHR11706">
    <property type="entry name" value="SOLUTE CARRIER PROTEIN FAMILY 11 MEMBER"/>
    <property type="match status" value="1"/>
</dbReference>
<dbReference type="OrthoDB" id="409173at2759"/>
<dbReference type="RefSeq" id="XP_009037492.1">
    <property type="nucleotide sequence ID" value="XM_009039244.1"/>
</dbReference>
<evidence type="ECO:0000256" key="3">
    <source>
        <dbReference type="ARBA" id="ARBA00022692"/>
    </source>
</evidence>
<dbReference type="InterPro" id="IPR001046">
    <property type="entry name" value="NRAMP_fam"/>
</dbReference>
<dbReference type="AlphaFoldDB" id="F0YB91"/>
<evidence type="ECO:0000256" key="5">
    <source>
        <dbReference type="ARBA" id="ARBA00023136"/>
    </source>
</evidence>
<dbReference type="OMA" id="STYLVWT"/>
<dbReference type="InParanoid" id="F0YB91"/>
<sequence length="408" mass="43239">WSWRKFAAFAGPGWLMSLAYLDPGNLESDLQLGAYTRYSLLWVLFWATAGGLLLQEMAARLGVVTGETLAKCVKRAYGPRVSLLLYGAAELAIVGSDVQEVLGTATGLRILFGLPLWAGCVVTAIDTCTFFLVQRLGWRALEAAIGALVVTLAVAFIGVWAAAPSEPGPLLYGLAVPTMRPSMLTQAVGTVGAVVMPHTAPHNLYLHSGLVRSAVADRTRAARVRDALRYTLADSALSLLLSFVVNMAVVAAFAAFFWSAACGDETACVPDAAGDGTPGAAGAVIFGVGLLAAGQASTTAATIAGQYVMEGFFDWDVARWKRVALSRFLALGPAVLVAVSPMGQRNSFNEMLNVLQSACLPFAMLPLLHLARDERLMGRFANGPRLNRVVTTASVVVLAVNLILVYQY</sequence>
<feature type="transmembrane region" description="Helical" evidence="6">
    <location>
        <begin position="37"/>
        <end position="54"/>
    </location>
</feature>
<feature type="non-terminal residue" evidence="7">
    <location>
        <position position="408"/>
    </location>
</feature>
<keyword evidence="2" id="KW-0813">Transport</keyword>
<feature type="transmembrane region" description="Helical" evidence="6">
    <location>
        <begin position="110"/>
        <end position="133"/>
    </location>
</feature>
<feature type="transmembrane region" description="Helical" evidence="6">
    <location>
        <begin position="183"/>
        <end position="206"/>
    </location>
</feature>
<feature type="transmembrane region" description="Helical" evidence="6">
    <location>
        <begin position="81"/>
        <end position="98"/>
    </location>
</feature>
<dbReference type="Pfam" id="PF01566">
    <property type="entry name" value="Nramp"/>
    <property type="match status" value="1"/>
</dbReference>
<evidence type="ECO:0000256" key="2">
    <source>
        <dbReference type="ARBA" id="ARBA00022448"/>
    </source>
</evidence>
<feature type="transmembrane region" description="Helical" evidence="6">
    <location>
        <begin position="140"/>
        <end position="163"/>
    </location>
</feature>
<reference evidence="7 8" key="1">
    <citation type="journal article" date="2011" name="Proc. Natl. Acad. Sci. U.S.A.">
        <title>Niche of harmful alga Aureococcus anophagefferens revealed through ecogenomics.</title>
        <authorList>
            <person name="Gobler C.J."/>
            <person name="Berry D.L."/>
            <person name="Dyhrman S.T."/>
            <person name="Wilhelm S.W."/>
            <person name="Salamov A."/>
            <person name="Lobanov A.V."/>
            <person name="Zhang Y."/>
            <person name="Collier J.L."/>
            <person name="Wurch L.L."/>
            <person name="Kustka A.B."/>
            <person name="Dill B.D."/>
            <person name="Shah M."/>
            <person name="VerBerkmoes N.C."/>
            <person name="Kuo A."/>
            <person name="Terry A."/>
            <person name="Pangilinan J."/>
            <person name="Lindquist E.A."/>
            <person name="Lucas S."/>
            <person name="Paulsen I.T."/>
            <person name="Hattenrath-Lehmann T.K."/>
            <person name="Talmage S.C."/>
            <person name="Walker E.A."/>
            <person name="Koch F."/>
            <person name="Burson A.M."/>
            <person name="Marcoval M.A."/>
            <person name="Tang Y.Z."/>
            <person name="Lecleir G.R."/>
            <person name="Coyne K.J."/>
            <person name="Berg G.M."/>
            <person name="Bertrand E.M."/>
            <person name="Saito M.A."/>
            <person name="Gladyshev V.N."/>
            <person name="Grigoriev I.V."/>
        </authorList>
    </citation>
    <scope>NUCLEOTIDE SEQUENCE [LARGE SCALE GENOMIC DNA]</scope>
    <source>
        <strain evidence="8">CCMP 1984</strain>
    </source>
</reference>
<dbReference type="eggNOG" id="KOG1291">
    <property type="taxonomic scope" value="Eukaryota"/>
</dbReference>
<dbReference type="Proteomes" id="UP000002729">
    <property type="component" value="Unassembled WGS sequence"/>
</dbReference>
<dbReference type="EMBL" id="GL833130">
    <property type="protein sequence ID" value="EGB07730.1"/>
    <property type="molecule type" value="Genomic_DNA"/>
</dbReference>
<dbReference type="NCBIfam" id="NF037982">
    <property type="entry name" value="Nramp_1"/>
    <property type="match status" value="1"/>
</dbReference>
<protein>
    <submittedName>
        <fullName evidence="7">Uncharacterized protein</fullName>
    </submittedName>
</protein>
<dbReference type="GO" id="GO:0005384">
    <property type="term" value="F:manganese ion transmembrane transporter activity"/>
    <property type="evidence" value="ECO:0007669"/>
    <property type="project" value="TreeGrafter"/>
</dbReference>
<keyword evidence="4 6" id="KW-1133">Transmembrane helix</keyword>
<dbReference type="GO" id="GO:0034755">
    <property type="term" value="P:iron ion transmembrane transport"/>
    <property type="evidence" value="ECO:0007669"/>
    <property type="project" value="TreeGrafter"/>
</dbReference>
<feature type="transmembrane region" description="Helical" evidence="6">
    <location>
        <begin position="280"/>
        <end position="303"/>
    </location>
</feature>
<feature type="non-terminal residue" evidence="7">
    <location>
        <position position="1"/>
    </location>
</feature>
<dbReference type="PANTHER" id="PTHR11706:SF33">
    <property type="entry name" value="NATURAL RESISTANCE-ASSOCIATED MACROPHAGE PROTEIN 2"/>
    <property type="match status" value="1"/>
</dbReference>
<feature type="transmembrane region" description="Helical" evidence="6">
    <location>
        <begin position="354"/>
        <end position="371"/>
    </location>
</feature>
<dbReference type="GeneID" id="20218960"/>
<feature type="transmembrane region" description="Helical" evidence="6">
    <location>
        <begin position="386"/>
        <end position="406"/>
    </location>
</feature>
<evidence type="ECO:0000313" key="7">
    <source>
        <dbReference type="EMBL" id="EGB07730.1"/>
    </source>
</evidence>
<keyword evidence="5 6" id="KW-0472">Membrane</keyword>
<proteinExistence type="predicted"/>
<dbReference type="FunCoup" id="F0YB91">
    <property type="interactions" value="39"/>
</dbReference>
<organism evidence="8">
    <name type="scientific">Aureococcus anophagefferens</name>
    <name type="common">Harmful bloom alga</name>
    <dbReference type="NCBI Taxonomy" id="44056"/>
    <lineage>
        <taxon>Eukaryota</taxon>
        <taxon>Sar</taxon>
        <taxon>Stramenopiles</taxon>
        <taxon>Ochrophyta</taxon>
        <taxon>Pelagophyceae</taxon>
        <taxon>Pelagomonadales</taxon>
        <taxon>Pelagomonadaceae</taxon>
        <taxon>Aureococcus</taxon>
    </lineage>
</organism>
<name>F0YB91_AURAN</name>
<feature type="transmembrane region" description="Helical" evidence="6">
    <location>
        <begin position="227"/>
        <end position="260"/>
    </location>
</feature>
<dbReference type="PRINTS" id="PR00447">
    <property type="entry name" value="NATRESASSCMP"/>
</dbReference>